<evidence type="ECO:0000256" key="1">
    <source>
        <dbReference type="SAM" id="MobiDB-lite"/>
    </source>
</evidence>
<evidence type="ECO:0000313" key="3">
    <source>
        <dbReference type="Proteomes" id="UP000612055"/>
    </source>
</evidence>
<keyword evidence="3" id="KW-1185">Reference proteome</keyword>
<accession>A0A835Y298</accession>
<name>A0A835Y298_9CHLO</name>
<proteinExistence type="predicted"/>
<dbReference type="EMBL" id="JAEHOE010000034">
    <property type="protein sequence ID" value="KAG2493919.1"/>
    <property type="molecule type" value="Genomic_DNA"/>
</dbReference>
<protein>
    <submittedName>
        <fullName evidence="2">Uncharacterized protein</fullName>
    </submittedName>
</protein>
<reference evidence="2" key="1">
    <citation type="journal article" date="2020" name="bioRxiv">
        <title>Comparative genomics of Chlamydomonas.</title>
        <authorList>
            <person name="Craig R.J."/>
            <person name="Hasan A.R."/>
            <person name="Ness R.W."/>
            <person name="Keightley P.D."/>
        </authorList>
    </citation>
    <scope>NUCLEOTIDE SEQUENCE</scope>
    <source>
        <strain evidence="2">CCAP 11/70</strain>
    </source>
</reference>
<gene>
    <name evidence="2" type="ORF">HYH03_007855</name>
</gene>
<evidence type="ECO:0000313" key="2">
    <source>
        <dbReference type="EMBL" id="KAG2493919.1"/>
    </source>
</evidence>
<comment type="caution">
    <text evidence="2">The sequence shown here is derived from an EMBL/GenBank/DDBJ whole genome shotgun (WGS) entry which is preliminary data.</text>
</comment>
<dbReference type="AlphaFoldDB" id="A0A835Y298"/>
<dbReference type="Proteomes" id="UP000612055">
    <property type="component" value="Unassembled WGS sequence"/>
</dbReference>
<organism evidence="2 3">
    <name type="scientific">Edaphochlamys debaryana</name>
    <dbReference type="NCBI Taxonomy" id="47281"/>
    <lineage>
        <taxon>Eukaryota</taxon>
        <taxon>Viridiplantae</taxon>
        <taxon>Chlorophyta</taxon>
        <taxon>core chlorophytes</taxon>
        <taxon>Chlorophyceae</taxon>
        <taxon>CS clade</taxon>
        <taxon>Chlamydomonadales</taxon>
        <taxon>Chlamydomonadales incertae sedis</taxon>
        <taxon>Edaphochlamys</taxon>
    </lineage>
</organism>
<sequence length="143" mass="13925">MEVFRSPSAFCLAAVCAGASGPSPSPLSSAAPSRACSSDLPDSLLPLTVTSVAVSFAAAAALLPPPPAAPLPRSAAAAPPARPPPCRMSSAAGLLGRAAAAAAAGGRLHRVRRVASDLDCMAAAVAVCDGYELPGMEGVMGGF</sequence>
<feature type="region of interest" description="Disordered" evidence="1">
    <location>
        <begin position="70"/>
        <end position="89"/>
    </location>
</feature>